<dbReference type="InterPro" id="IPR025497">
    <property type="entry name" value="PatA-like_N"/>
</dbReference>
<organism evidence="3 4">
    <name type="scientific">Desulfocapsa sulfexigens (strain DSM 10523 / SB164P1)</name>
    <dbReference type="NCBI Taxonomy" id="1167006"/>
    <lineage>
        <taxon>Bacteria</taxon>
        <taxon>Pseudomonadati</taxon>
        <taxon>Thermodesulfobacteriota</taxon>
        <taxon>Desulfobulbia</taxon>
        <taxon>Desulfobulbales</taxon>
        <taxon>Desulfocapsaceae</taxon>
        <taxon>Desulfocapsa</taxon>
    </lineage>
</organism>
<feature type="domain" description="Cyclic nucleotide-binding" evidence="2">
    <location>
        <begin position="122"/>
        <end position="238"/>
    </location>
</feature>
<evidence type="ECO:0000259" key="2">
    <source>
        <dbReference type="PROSITE" id="PS50042"/>
    </source>
</evidence>
<reference evidence="4" key="1">
    <citation type="journal article" date="2013" name="Stand. Genomic Sci.">
        <title>Complete genome sequence of Desulfocapsa sulfexigens, a marine deltaproteobacterium specialized in disproportionating inorganic sulfur compounds.</title>
        <authorList>
            <person name="Finster K.W."/>
            <person name="Kjeldsen K.U."/>
            <person name="Kube M."/>
            <person name="Reinhardt R."/>
            <person name="Mussmann M."/>
            <person name="Amann R."/>
            <person name="Schreiber L."/>
        </authorList>
    </citation>
    <scope>NUCLEOTIDE SEQUENCE [LARGE SCALE GENOMIC DNA]</scope>
    <source>
        <strain evidence="4">DSM 10523 / SB164P1</strain>
    </source>
</reference>
<dbReference type="RefSeq" id="WP_015402674.1">
    <property type="nucleotide sequence ID" value="NC_020304.1"/>
</dbReference>
<dbReference type="GO" id="GO:0005221">
    <property type="term" value="F:intracellularly cyclic nucleotide-activated monoatomic cation channel activity"/>
    <property type="evidence" value="ECO:0007669"/>
    <property type="project" value="InterPro"/>
</dbReference>
<dbReference type="Gene3D" id="2.60.120.10">
    <property type="entry name" value="Jelly Rolls"/>
    <property type="match status" value="1"/>
</dbReference>
<keyword evidence="1" id="KW-1071">Ligand-gated ion channel</keyword>
<name>M1PKH6_DESSD</name>
<keyword evidence="4" id="KW-1185">Reference proteome</keyword>
<dbReference type="HOGENOM" id="CLU_054726_0_0_7"/>
<sequence length="356" mass="40057">MQFRNGVFVITEERHCPLYNVGEELQVDGGVLRLPAAKATCLTLTRDLIALASEDIVFELYLQGSRQKTKFECGGCTGIIRFEFKKEKDFSTIQMRLLAAAERREKLKSVSRFAGLLRTIDIFQPLSDDDLLDLATLLKLDDYNWGFPILQKGDPASNLFIIIDGRVEVMDDDGVTLAEMERGDVFGEMSLLSGDRVTTTIMAMEPCQIASLSQKNFRHVLNRFPALQVFFYKLLVSRITTINFQRAEELASGMVGQLADIPPLELCQMINSNQKTGRLKLEVGQEKAILLFNEGELVSATYNSKEGQEAFYDCLAINEGRFKFVHGLSQREMELDILGGFMGMLMEGMKRIDDNG</sequence>
<dbReference type="InterPro" id="IPR018490">
    <property type="entry name" value="cNMP-bd_dom_sf"/>
</dbReference>
<dbReference type="STRING" id="1167006.UWK_00391"/>
<evidence type="ECO:0000256" key="1">
    <source>
        <dbReference type="ARBA" id="ARBA00023286"/>
    </source>
</evidence>
<dbReference type="EMBL" id="CP003985">
    <property type="protein sequence ID" value="AGF76976.1"/>
    <property type="molecule type" value="Genomic_DNA"/>
</dbReference>
<dbReference type="PATRIC" id="fig|1167006.5.peg.441"/>
<dbReference type="OrthoDB" id="9771288at2"/>
<keyword evidence="1" id="KW-0406">Ion transport</keyword>
<dbReference type="KEGG" id="dsf:UWK_00391"/>
<proteinExistence type="predicted"/>
<protein>
    <submittedName>
        <fullName evidence="3">cAMP-binding protein</fullName>
    </submittedName>
</protein>
<dbReference type="Pfam" id="PF14332">
    <property type="entry name" value="DUF4388"/>
    <property type="match status" value="1"/>
</dbReference>
<dbReference type="InterPro" id="IPR014710">
    <property type="entry name" value="RmlC-like_jellyroll"/>
</dbReference>
<dbReference type="GO" id="GO:0044877">
    <property type="term" value="F:protein-containing complex binding"/>
    <property type="evidence" value="ECO:0007669"/>
    <property type="project" value="TreeGrafter"/>
</dbReference>
<dbReference type="InterPro" id="IPR000595">
    <property type="entry name" value="cNMP-bd_dom"/>
</dbReference>
<dbReference type="PROSITE" id="PS50042">
    <property type="entry name" value="CNMP_BINDING_3"/>
    <property type="match status" value="1"/>
</dbReference>
<evidence type="ECO:0000313" key="3">
    <source>
        <dbReference type="EMBL" id="AGF76976.1"/>
    </source>
</evidence>
<keyword evidence="1" id="KW-0407">Ion channel</keyword>
<dbReference type="SUPFAM" id="SSF51206">
    <property type="entry name" value="cAMP-binding domain-like"/>
    <property type="match status" value="1"/>
</dbReference>
<dbReference type="eggNOG" id="COG2905">
    <property type="taxonomic scope" value="Bacteria"/>
</dbReference>
<dbReference type="Pfam" id="PF00027">
    <property type="entry name" value="cNMP_binding"/>
    <property type="match status" value="1"/>
</dbReference>
<dbReference type="CDD" id="cd00038">
    <property type="entry name" value="CAP_ED"/>
    <property type="match status" value="1"/>
</dbReference>
<dbReference type="PANTHER" id="PTHR45638:SF11">
    <property type="entry name" value="CYCLIC NUCLEOTIDE-GATED CATION CHANNEL SUBUNIT A"/>
    <property type="match status" value="1"/>
</dbReference>
<evidence type="ECO:0000313" key="4">
    <source>
        <dbReference type="Proteomes" id="UP000011721"/>
    </source>
</evidence>
<dbReference type="SMART" id="SM00100">
    <property type="entry name" value="cNMP"/>
    <property type="match status" value="1"/>
</dbReference>
<dbReference type="InterPro" id="IPR050866">
    <property type="entry name" value="CNG_cation_channel"/>
</dbReference>
<dbReference type="AlphaFoldDB" id="M1PKH6"/>
<gene>
    <name evidence="3" type="ordered locus">UWK_00391</name>
</gene>
<dbReference type="PANTHER" id="PTHR45638">
    <property type="entry name" value="CYCLIC NUCLEOTIDE-GATED CATION CHANNEL SUBUNIT A"/>
    <property type="match status" value="1"/>
</dbReference>
<dbReference type="Proteomes" id="UP000011721">
    <property type="component" value="Chromosome"/>
</dbReference>
<keyword evidence="1" id="KW-0813">Transport</keyword>
<accession>M1PKH6</accession>